<keyword evidence="3" id="KW-1185">Reference proteome</keyword>
<protein>
    <recommendedName>
        <fullName evidence="1">Zinc knuckle CX2CX4HX4C domain-containing protein</fullName>
    </recommendedName>
</protein>
<feature type="domain" description="Zinc knuckle CX2CX4HX4C" evidence="1">
    <location>
        <begin position="110"/>
        <end position="156"/>
    </location>
</feature>
<evidence type="ECO:0000313" key="2">
    <source>
        <dbReference type="EnsemblPlants" id="QL01p055473:mrna"/>
    </source>
</evidence>
<dbReference type="InterPro" id="IPR025836">
    <property type="entry name" value="Zn_knuckle_CX2CX4HX4C"/>
</dbReference>
<dbReference type="PANTHER" id="PTHR31286:SF167">
    <property type="entry name" value="OS09G0268800 PROTEIN"/>
    <property type="match status" value="1"/>
</dbReference>
<dbReference type="InterPro" id="IPR040256">
    <property type="entry name" value="At4g02000-like"/>
</dbReference>
<dbReference type="Proteomes" id="UP000594261">
    <property type="component" value="Chromosome 1"/>
</dbReference>
<evidence type="ECO:0000259" key="1">
    <source>
        <dbReference type="Pfam" id="PF14392"/>
    </source>
</evidence>
<dbReference type="InParanoid" id="A0A7N2KQY5"/>
<sequence>MDAITTKCANIKLSERERSEVDLAPPGVDQGLVLAGKFYTKRRVNVEAIGRALQSVWRTKRDFEIHGLPTLSQTREAGLSIGGILGKVEKVDVRDKGLNLGCYLRIRVKMDISQPLIRGSLVRMGGLESRWVEFKYECLPVFCYLCGRLHHDVKECIEWIRRAVLIKVEDKQYGPWLRATPDRLQKSHLVMGQQAGERARLGQMGVEMTEGVR</sequence>
<proteinExistence type="predicted"/>
<name>A0A7N2KQY5_QUELO</name>
<reference evidence="2" key="2">
    <citation type="submission" date="2021-01" db="UniProtKB">
        <authorList>
            <consortium name="EnsemblPlants"/>
        </authorList>
    </citation>
    <scope>IDENTIFICATION</scope>
</reference>
<dbReference type="EnsemblPlants" id="QL01p055473:mrna">
    <property type="protein sequence ID" value="QL01p055473:mrna"/>
    <property type="gene ID" value="QL01p055473"/>
</dbReference>
<dbReference type="EMBL" id="LRBV02000001">
    <property type="status" value="NOT_ANNOTATED_CDS"/>
    <property type="molecule type" value="Genomic_DNA"/>
</dbReference>
<dbReference type="AlphaFoldDB" id="A0A7N2KQY5"/>
<organism evidence="2 3">
    <name type="scientific">Quercus lobata</name>
    <name type="common">Valley oak</name>
    <dbReference type="NCBI Taxonomy" id="97700"/>
    <lineage>
        <taxon>Eukaryota</taxon>
        <taxon>Viridiplantae</taxon>
        <taxon>Streptophyta</taxon>
        <taxon>Embryophyta</taxon>
        <taxon>Tracheophyta</taxon>
        <taxon>Spermatophyta</taxon>
        <taxon>Magnoliopsida</taxon>
        <taxon>eudicotyledons</taxon>
        <taxon>Gunneridae</taxon>
        <taxon>Pentapetalae</taxon>
        <taxon>rosids</taxon>
        <taxon>fabids</taxon>
        <taxon>Fagales</taxon>
        <taxon>Fagaceae</taxon>
        <taxon>Quercus</taxon>
    </lineage>
</organism>
<reference evidence="2 3" key="1">
    <citation type="journal article" date="2016" name="G3 (Bethesda)">
        <title>First Draft Assembly and Annotation of the Genome of a California Endemic Oak Quercus lobata Nee (Fagaceae).</title>
        <authorList>
            <person name="Sork V.L."/>
            <person name="Fitz-Gibbon S.T."/>
            <person name="Puiu D."/>
            <person name="Crepeau M."/>
            <person name="Gugger P.F."/>
            <person name="Sherman R."/>
            <person name="Stevens K."/>
            <person name="Langley C.H."/>
            <person name="Pellegrini M."/>
            <person name="Salzberg S.L."/>
        </authorList>
    </citation>
    <scope>NUCLEOTIDE SEQUENCE [LARGE SCALE GENOMIC DNA]</scope>
    <source>
        <strain evidence="2 3">cv. SW786</strain>
    </source>
</reference>
<dbReference type="OMA" id="KECIEWI"/>
<accession>A0A7N2KQY5</accession>
<evidence type="ECO:0000313" key="3">
    <source>
        <dbReference type="Proteomes" id="UP000594261"/>
    </source>
</evidence>
<dbReference type="Gramene" id="QL01p055473:mrna">
    <property type="protein sequence ID" value="QL01p055473:mrna"/>
    <property type="gene ID" value="QL01p055473"/>
</dbReference>
<dbReference type="Pfam" id="PF14392">
    <property type="entry name" value="zf-CCHC_4"/>
    <property type="match status" value="1"/>
</dbReference>
<dbReference type="PANTHER" id="PTHR31286">
    <property type="entry name" value="GLYCINE-RICH CELL WALL STRUCTURAL PROTEIN 1.8-LIKE"/>
    <property type="match status" value="1"/>
</dbReference>